<protein>
    <submittedName>
        <fullName evidence="1">Uncharacterized protein</fullName>
    </submittedName>
</protein>
<evidence type="ECO:0000313" key="1">
    <source>
        <dbReference type="EMBL" id="MBB5490633.1"/>
    </source>
</evidence>
<dbReference type="Proteomes" id="UP000579647">
    <property type="component" value="Unassembled WGS sequence"/>
</dbReference>
<dbReference type="EMBL" id="JACHDO010000001">
    <property type="protein sequence ID" value="MBB5490633.1"/>
    <property type="molecule type" value="Genomic_DNA"/>
</dbReference>
<accession>A0A840W5L2</accession>
<gene>
    <name evidence="1" type="ORF">HNR07_001770</name>
</gene>
<keyword evidence="2" id="KW-1185">Reference proteome</keyword>
<evidence type="ECO:0000313" key="2">
    <source>
        <dbReference type="Proteomes" id="UP000579647"/>
    </source>
</evidence>
<sequence length="69" mass="7229">MRTSITLSVLVLIWLAIGVAAAVQRGYFSTSEASCSSLGSTVVTIFVGPLNYMGVNPTVECPPIPEPSE</sequence>
<dbReference type="RefSeq" id="WP_184364183.1">
    <property type="nucleotide sequence ID" value="NZ_BAAAKM010000086.1"/>
</dbReference>
<proteinExistence type="predicted"/>
<name>A0A840W5L2_9ACTN</name>
<organism evidence="1 2">
    <name type="scientific">Nocardiopsis metallicus</name>
    <dbReference type="NCBI Taxonomy" id="179819"/>
    <lineage>
        <taxon>Bacteria</taxon>
        <taxon>Bacillati</taxon>
        <taxon>Actinomycetota</taxon>
        <taxon>Actinomycetes</taxon>
        <taxon>Streptosporangiales</taxon>
        <taxon>Nocardiopsidaceae</taxon>
        <taxon>Nocardiopsis</taxon>
    </lineage>
</organism>
<reference evidence="1 2" key="1">
    <citation type="submission" date="2020-08" db="EMBL/GenBank/DDBJ databases">
        <title>Sequencing the genomes of 1000 actinobacteria strains.</title>
        <authorList>
            <person name="Klenk H.-P."/>
        </authorList>
    </citation>
    <scope>NUCLEOTIDE SEQUENCE [LARGE SCALE GENOMIC DNA]</scope>
    <source>
        <strain evidence="1 2">DSM 44598</strain>
    </source>
</reference>
<comment type="caution">
    <text evidence="1">The sequence shown here is derived from an EMBL/GenBank/DDBJ whole genome shotgun (WGS) entry which is preliminary data.</text>
</comment>
<dbReference type="AlphaFoldDB" id="A0A840W5L2"/>